<keyword evidence="3 6" id="KW-0808">Transferase</keyword>
<evidence type="ECO:0000256" key="6">
    <source>
        <dbReference type="PROSITE-ProRule" id="PRU01016"/>
    </source>
</evidence>
<keyword evidence="4 6" id="KW-0949">S-adenosyl-L-methionine</keyword>
<accession>A0ABU0NEY0</accession>
<gene>
    <name evidence="7" type="ORF">J2Z63_000345</name>
</gene>
<dbReference type="SUPFAM" id="SSF53335">
    <property type="entry name" value="S-adenosyl-L-methionine-dependent methyltransferases"/>
    <property type="match status" value="1"/>
</dbReference>
<dbReference type="EC" id="2.1.1.37" evidence="1"/>
<dbReference type="PANTHER" id="PTHR46098">
    <property type="entry name" value="TRNA (CYTOSINE(38)-C(5))-METHYLTRANSFERASE"/>
    <property type="match status" value="1"/>
</dbReference>
<comment type="similarity">
    <text evidence="6">Belongs to the class I-like SAM-binding methyltransferase superfamily. C5-methyltransferase family.</text>
</comment>
<protein>
    <recommendedName>
        <fullName evidence="1">DNA (cytosine-5-)-methyltransferase</fullName>
        <ecNumber evidence="1">2.1.1.37</ecNumber>
    </recommendedName>
</protein>
<dbReference type="InterPro" id="IPR029063">
    <property type="entry name" value="SAM-dependent_MTases_sf"/>
</dbReference>
<dbReference type="PROSITE" id="PS51679">
    <property type="entry name" value="SAM_MT_C5"/>
    <property type="match status" value="1"/>
</dbReference>
<comment type="caution">
    <text evidence="7">The sequence shown here is derived from an EMBL/GenBank/DDBJ whole genome shotgun (WGS) entry which is preliminary data.</text>
</comment>
<evidence type="ECO:0000256" key="2">
    <source>
        <dbReference type="ARBA" id="ARBA00022603"/>
    </source>
</evidence>
<evidence type="ECO:0000256" key="4">
    <source>
        <dbReference type="ARBA" id="ARBA00022691"/>
    </source>
</evidence>
<sequence length="230" mass="27084">MLFEVERILKNNRDRLPKVLLLENVKALASYKFNEDFTNWLNTLKELGYESKWKVINSVDYGSVQNRERVFCVSYLSKNKEFDFPKIIENKRTLKTIIKNEVEMQECNKLLKYFKEDFYVTKNNISKTKLVGYTNFNSEAYIYLPDKLGPTLTASGANSRLKFYFKETNELKFISAKQAFLYMGFDKKDYQAIKKDDLLNESKMIFLCGNSISVEVLECLFKEMILCEIV</sequence>
<keyword evidence="5" id="KW-0680">Restriction system</keyword>
<evidence type="ECO:0000313" key="8">
    <source>
        <dbReference type="Proteomes" id="UP001236620"/>
    </source>
</evidence>
<dbReference type="InterPro" id="IPR001525">
    <property type="entry name" value="C5_MeTfrase"/>
</dbReference>
<evidence type="ECO:0000256" key="3">
    <source>
        <dbReference type="ARBA" id="ARBA00022679"/>
    </source>
</evidence>
<name>A0ABU0NEY0_9MOLU</name>
<evidence type="ECO:0000256" key="5">
    <source>
        <dbReference type="ARBA" id="ARBA00022747"/>
    </source>
</evidence>
<keyword evidence="8" id="KW-1185">Reference proteome</keyword>
<dbReference type="Gene3D" id="3.90.120.10">
    <property type="entry name" value="DNA Methylase, subunit A, domain 2"/>
    <property type="match status" value="1"/>
</dbReference>
<dbReference type="Proteomes" id="UP001236620">
    <property type="component" value="Unassembled WGS sequence"/>
</dbReference>
<proteinExistence type="inferred from homology"/>
<reference evidence="7" key="1">
    <citation type="submission" date="2023-07" db="EMBL/GenBank/DDBJ databases">
        <title>Genomic Encyclopedia of Type Strains, Phase IV (KMG-IV): sequencing the most valuable type-strain genomes for metagenomic binning, comparative biology and taxonomic classification.</title>
        <authorList>
            <person name="Goeker M."/>
        </authorList>
    </citation>
    <scope>NUCLEOTIDE SEQUENCE [LARGE SCALE GENOMIC DNA]</scope>
    <source>
        <strain evidence="7">DSM 22019</strain>
    </source>
</reference>
<dbReference type="GO" id="GO:0032259">
    <property type="term" value="P:methylation"/>
    <property type="evidence" value="ECO:0007669"/>
    <property type="project" value="UniProtKB-KW"/>
</dbReference>
<dbReference type="Pfam" id="PF00145">
    <property type="entry name" value="DNA_methylase"/>
    <property type="match status" value="1"/>
</dbReference>
<dbReference type="GO" id="GO:0003886">
    <property type="term" value="F:DNA (cytosine-5-)-methyltransferase activity"/>
    <property type="evidence" value="ECO:0007669"/>
    <property type="project" value="UniProtKB-EC"/>
</dbReference>
<organism evidence="7 8">
    <name type="scientific">Mycoplasma yeatsii</name>
    <dbReference type="NCBI Taxonomy" id="51365"/>
    <lineage>
        <taxon>Bacteria</taxon>
        <taxon>Bacillati</taxon>
        <taxon>Mycoplasmatota</taxon>
        <taxon>Mollicutes</taxon>
        <taxon>Mycoplasmataceae</taxon>
        <taxon>Mycoplasma</taxon>
    </lineage>
</organism>
<dbReference type="InterPro" id="IPR050750">
    <property type="entry name" value="C5-MTase"/>
</dbReference>
<dbReference type="PANTHER" id="PTHR46098:SF1">
    <property type="entry name" value="TRNA (CYTOSINE(38)-C(5))-METHYLTRANSFERASE"/>
    <property type="match status" value="1"/>
</dbReference>
<dbReference type="Gene3D" id="3.40.50.150">
    <property type="entry name" value="Vaccinia Virus protein VP39"/>
    <property type="match status" value="1"/>
</dbReference>
<evidence type="ECO:0000313" key="7">
    <source>
        <dbReference type="EMBL" id="MDQ0567702.1"/>
    </source>
</evidence>
<keyword evidence="2 6" id="KW-0489">Methyltransferase</keyword>
<evidence type="ECO:0000256" key="1">
    <source>
        <dbReference type="ARBA" id="ARBA00011975"/>
    </source>
</evidence>
<dbReference type="EMBL" id="JAUSWP010000002">
    <property type="protein sequence ID" value="MDQ0567702.1"/>
    <property type="molecule type" value="Genomic_DNA"/>
</dbReference>
<comment type="caution">
    <text evidence="6">Lacks conserved residue(s) required for the propagation of feature annotation.</text>
</comment>